<dbReference type="NCBIfam" id="NF041390">
    <property type="entry name" value="TadE_Rv3655c"/>
    <property type="match status" value="1"/>
</dbReference>
<evidence type="ECO:0000313" key="1">
    <source>
        <dbReference type="EMBL" id="BBX49025.1"/>
    </source>
</evidence>
<dbReference type="KEGG" id="mpof:MPOR_00510"/>
<organism evidence="1 2">
    <name type="scientific">Mycolicibacterium poriferae</name>
    <dbReference type="NCBI Taxonomy" id="39694"/>
    <lineage>
        <taxon>Bacteria</taxon>
        <taxon>Bacillati</taxon>
        <taxon>Actinomycetota</taxon>
        <taxon>Actinomycetes</taxon>
        <taxon>Mycobacteriales</taxon>
        <taxon>Mycobacteriaceae</taxon>
        <taxon>Mycolicibacterium</taxon>
    </lineage>
</organism>
<reference evidence="1 2" key="1">
    <citation type="journal article" date="2019" name="Emerg. Microbes Infect.">
        <title>Comprehensive subspecies identification of 175 nontuberculous mycobacteria species based on 7547 genomic profiles.</title>
        <authorList>
            <person name="Matsumoto Y."/>
            <person name="Kinjo T."/>
            <person name="Motooka D."/>
            <person name="Nabeya D."/>
            <person name="Jung N."/>
            <person name="Uechi K."/>
            <person name="Horii T."/>
            <person name="Iida T."/>
            <person name="Fujita J."/>
            <person name="Nakamura S."/>
        </authorList>
    </citation>
    <scope>NUCLEOTIDE SEQUENCE [LARGE SCALE GENOMIC DNA]</scope>
    <source>
        <strain evidence="1 2">JCM 12603</strain>
    </source>
</reference>
<name>A0A6N4V293_9MYCO</name>
<gene>
    <name evidence="1" type="ORF">MPOR_00510</name>
</gene>
<dbReference type="AlphaFoldDB" id="A0A6N4V293"/>
<accession>A0A6N4V293</accession>
<keyword evidence="2" id="KW-1185">Reference proteome</keyword>
<evidence type="ECO:0000313" key="2">
    <source>
        <dbReference type="Proteomes" id="UP000466785"/>
    </source>
</evidence>
<sequence>MAVLVLGMAGVAAVSAQTRCVDAAREAARLVARGDTAAAAIRSAQRVAPGGARVQVHRRGDFVVATVAVESVVLPWLSLGAEALAAVEPRAG</sequence>
<dbReference type="EMBL" id="AP022570">
    <property type="protein sequence ID" value="BBX49025.1"/>
    <property type="molecule type" value="Genomic_DNA"/>
</dbReference>
<protein>
    <recommendedName>
        <fullName evidence="3">Pilus biosynthesis protein TadE</fullName>
    </recommendedName>
</protein>
<dbReference type="Proteomes" id="UP000466785">
    <property type="component" value="Chromosome"/>
</dbReference>
<dbReference type="RefSeq" id="WP_308192855.1">
    <property type="nucleotide sequence ID" value="NZ_AP022570.1"/>
</dbReference>
<dbReference type="InterPro" id="IPR049790">
    <property type="entry name" value="Rv3655c/TadE"/>
</dbReference>
<evidence type="ECO:0008006" key="3">
    <source>
        <dbReference type="Google" id="ProtNLM"/>
    </source>
</evidence>
<proteinExistence type="predicted"/>